<feature type="compositionally biased region" description="Basic residues" evidence="6">
    <location>
        <begin position="745"/>
        <end position="754"/>
    </location>
</feature>
<feature type="compositionally biased region" description="Low complexity" evidence="6">
    <location>
        <begin position="1077"/>
        <end position="1087"/>
    </location>
</feature>
<dbReference type="GO" id="GO:0008270">
    <property type="term" value="F:zinc ion binding"/>
    <property type="evidence" value="ECO:0007669"/>
    <property type="project" value="UniProtKB-KW"/>
</dbReference>
<dbReference type="InterPro" id="IPR019787">
    <property type="entry name" value="Znf_PHD-finger"/>
</dbReference>
<feature type="domain" description="PHD-type" evidence="7">
    <location>
        <begin position="794"/>
        <end position="848"/>
    </location>
</feature>
<proteinExistence type="predicted"/>
<feature type="coiled-coil region" evidence="5">
    <location>
        <begin position="652"/>
        <end position="686"/>
    </location>
</feature>
<dbReference type="InterPro" id="IPR019786">
    <property type="entry name" value="Zinc_finger_PHD-type_CS"/>
</dbReference>
<evidence type="ECO:0000256" key="4">
    <source>
        <dbReference type="PROSITE-ProRule" id="PRU00146"/>
    </source>
</evidence>
<comment type="caution">
    <text evidence="9">The sequence shown here is derived from an EMBL/GenBank/DDBJ whole genome shotgun (WGS) entry which is preliminary data.</text>
</comment>
<feature type="compositionally biased region" description="Low complexity" evidence="6">
    <location>
        <begin position="948"/>
        <end position="962"/>
    </location>
</feature>
<dbReference type="EMBL" id="LNIX01000004">
    <property type="protein sequence ID" value="OXA56371.1"/>
    <property type="molecule type" value="Genomic_DNA"/>
</dbReference>
<dbReference type="InterPro" id="IPR013083">
    <property type="entry name" value="Znf_RING/FYVE/PHD"/>
</dbReference>
<feature type="compositionally biased region" description="Low complexity" evidence="6">
    <location>
        <begin position="765"/>
        <end position="782"/>
    </location>
</feature>
<reference evidence="9 10" key="1">
    <citation type="submission" date="2015-12" db="EMBL/GenBank/DDBJ databases">
        <title>The genome of Folsomia candida.</title>
        <authorList>
            <person name="Faddeeva A."/>
            <person name="Derks M.F."/>
            <person name="Anvar Y."/>
            <person name="Smit S."/>
            <person name="Van Straalen N."/>
            <person name="Roelofs D."/>
        </authorList>
    </citation>
    <scope>NUCLEOTIDE SEQUENCE [LARGE SCALE GENOMIC DNA]</scope>
    <source>
        <strain evidence="9 10">VU population</strain>
        <tissue evidence="9">Whole body</tissue>
    </source>
</reference>
<evidence type="ECO:0000259" key="7">
    <source>
        <dbReference type="PROSITE" id="PS50016"/>
    </source>
</evidence>
<feature type="compositionally biased region" description="Polar residues" evidence="6">
    <location>
        <begin position="937"/>
        <end position="947"/>
    </location>
</feature>
<dbReference type="InterPro" id="IPR050701">
    <property type="entry name" value="Histone_Mod_Regulator"/>
</dbReference>
<feature type="compositionally biased region" description="Polar residues" evidence="6">
    <location>
        <begin position="973"/>
        <end position="989"/>
    </location>
</feature>
<feature type="compositionally biased region" description="Basic and acidic residues" evidence="6">
    <location>
        <begin position="160"/>
        <end position="170"/>
    </location>
</feature>
<feature type="compositionally biased region" description="Basic residues" evidence="6">
    <location>
        <begin position="229"/>
        <end position="244"/>
    </location>
</feature>
<feature type="domain" description="PHD-type" evidence="7">
    <location>
        <begin position="1522"/>
        <end position="1575"/>
    </location>
</feature>
<gene>
    <name evidence="9" type="ORF">Fcan01_09437</name>
</gene>
<evidence type="ECO:0000256" key="6">
    <source>
        <dbReference type="SAM" id="MobiDB-lite"/>
    </source>
</evidence>
<evidence type="ECO:0000313" key="10">
    <source>
        <dbReference type="Proteomes" id="UP000198287"/>
    </source>
</evidence>
<protein>
    <submittedName>
        <fullName evidence="9">PHD finger protein 14</fullName>
    </submittedName>
</protein>
<feature type="compositionally biased region" description="Acidic residues" evidence="6">
    <location>
        <begin position="124"/>
        <end position="150"/>
    </location>
</feature>
<dbReference type="PANTHER" id="PTHR13793:SF150">
    <property type="entry name" value="PHD FINGER PROTEIN 14"/>
    <property type="match status" value="1"/>
</dbReference>
<evidence type="ECO:0000256" key="1">
    <source>
        <dbReference type="ARBA" id="ARBA00022723"/>
    </source>
</evidence>
<evidence type="ECO:0000256" key="3">
    <source>
        <dbReference type="ARBA" id="ARBA00022833"/>
    </source>
</evidence>
<dbReference type="Proteomes" id="UP000198287">
    <property type="component" value="Unassembled WGS sequence"/>
</dbReference>
<evidence type="ECO:0000313" key="9">
    <source>
        <dbReference type="EMBL" id="OXA56371.1"/>
    </source>
</evidence>
<dbReference type="Gene3D" id="2.30.30.1150">
    <property type="match status" value="1"/>
</dbReference>
<feature type="region of interest" description="Disordered" evidence="6">
    <location>
        <begin position="1580"/>
        <end position="1616"/>
    </location>
</feature>
<feature type="compositionally biased region" description="Polar residues" evidence="6">
    <location>
        <begin position="1580"/>
        <end position="1590"/>
    </location>
</feature>
<dbReference type="SUPFAM" id="SSF57903">
    <property type="entry name" value="FYVE/PHD zinc finger"/>
    <property type="match status" value="3"/>
</dbReference>
<dbReference type="PROSITE" id="PS01359">
    <property type="entry name" value="ZF_PHD_1"/>
    <property type="match status" value="2"/>
</dbReference>
<dbReference type="GO" id="GO:0006357">
    <property type="term" value="P:regulation of transcription by RNA polymerase II"/>
    <property type="evidence" value="ECO:0007669"/>
    <property type="project" value="TreeGrafter"/>
</dbReference>
<keyword evidence="3" id="KW-0862">Zinc</keyword>
<dbReference type="OrthoDB" id="336088at2759"/>
<feature type="region of interest" description="Disordered" evidence="6">
    <location>
        <begin position="918"/>
        <end position="1025"/>
    </location>
</feature>
<keyword evidence="10" id="KW-1185">Reference proteome</keyword>
<dbReference type="Pfam" id="PF00628">
    <property type="entry name" value="PHD"/>
    <property type="match status" value="2"/>
</dbReference>
<sequence>MSKKASKEAPASDSANHDGIPVDFILQTMLARASAPGKRQIRPKNVDALLNADIQELGSDEDPDFDVSEDKHHNESDLSIESELDDDDDDETGKGSMDGNVEDTDDEDDVSYDANNDPRQSLDTSDEGSDEDDEEDDSAGDEQSSEDDTDSQSPVQKRSALRDTLKKLNESEFSPQTSRKRKRPRKAGVANSQKRGGGGGKKDDAEGKSSKKPTKTNKKDSSAGDKSSQPRKKGGAGGASKKRKSVDEGDRSKSKDKIKAAAKRKKKSGVVDRQRTITEMVLSVEKSQKENRKELMVGSPICSACLGKASDEMNEIVECDSCGITVHEACYGVSDISSLSSGTGSSCSTEPWFCDACRCRTRANISCELCPMQGGLYKETTAGRWVHLVCALYTPGVIITDTGLPSLFEIPYAKWGAHPCSLCDDSRFARCGICIPCDAGMCKTYLHATCAQKHGLLSDPIQHALPGCELEADPYYAACKLHTNRETSKRRSKCFSILQEQLRIKQEQKLATDITPQERENQSRIRRKLERIRFKVAIKQAHIYTTQMSKNSSPSSSVPLTANNLNALSSNLLPPLPTLADTLPPSWKEGNKKPRILPTSAGTAMAMLRKATLMGLDVKSLELEDKHSRIATSVKKKWNIPPGLSVEYAAYYADRECRIAGLTQQCEKLEKENQQLNNKQIDLQNSYDMQSINNELMDEDTGSMRENLVGITSLLKTLCSPSNKKLVTSLQGIEAKTAIEEPPQRRRSPSHSNRRLSPAKTSIGSNKNASNKKSSSNSTSFSPPVQTISERLAIKTCSICDQSDEQPWIIRCDNCKKLYHMKCLDPPLTRMPKRSKLCGWMCSDCGEEELEAEEAEVDTEAPRTLRGRTKIRKPGKYRHSTDSKEGDLKIVCEVPEPDSSIIMLTNNLIKVETPAASAIPPLTNGSVNKPRKRKSESSTSTNLFSPVSNASGSHLNSSSAETTPKKPRKTKKQLQSEQNEHLSTTSQIEGHTPPLHVPVDGNSIPIASTPKPKKPRAPRKPKSIKTEDLVASPVIKDEQLSIISGELNPVVLETPIVITTPKKRPKTIKLEKTPKVAKVPKTPRTPKNGPSPKMKKKATLDSTTTVAQVDTSGLLHFPSVDSSNAAAVVIAKKKRIKKVKIKDEHQISSPQLSIEGSSGVDIGSGGSDLVSLFKRKPKKSRKALLADKSQISSFSSPQLNIEGGGGAGGGGNDLANFFQRKTKKPKKSLAELQKNMMAAATVAVKKGDEPGPVVLTNGKPKVTKRRKSSAAGIGGLGDADKDASIPPKKRKRITASLSIQANANQDATINAVASGAFDGYSIDEAQMNGISRPALPDGVLMQGSGWNNNTDADELMKGHAMGSNCSSSDVVTVNASDLIDCVLNTPLVTTTATVSGYSPGFYSNSPVTSSNPASTTVSSTVSPSNNFMINPTSTPIMDGELMGTNSSSQVSSWVQNPPTTQESQNVIKLIYEANDTTITTTCLDSPRMAAANYAPAQHVIVPPLNNTAAPPIVPKVPSSEYHRICFACNNEDLKKNMVTCDKCAQDYHFMCLTPPLMYSPRRRNYSWYCSACDEAGAESQAATQQNQNQKPVEPPPVQSENTQSPAPLPQQAQPYTVRIFDDDRLKNFPINH</sequence>
<feature type="domain" description="PHD-type" evidence="7">
    <location>
        <begin position="299"/>
        <end position="360"/>
    </location>
</feature>
<feature type="compositionally biased region" description="Basic and acidic residues" evidence="6">
    <location>
        <begin position="245"/>
        <end position="259"/>
    </location>
</feature>
<dbReference type="PANTHER" id="PTHR13793">
    <property type="entry name" value="PHD FINGER PROTEINS"/>
    <property type="match status" value="1"/>
</dbReference>
<keyword evidence="1" id="KW-0479">Metal-binding</keyword>
<feature type="region of interest" description="Disordered" evidence="6">
    <location>
        <begin position="1077"/>
        <end position="1101"/>
    </location>
</feature>
<feature type="domain" description="PHD-type" evidence="8">
    <location>
        <begin position="364"/>
        <end position="483"/>
    </location>
</feature>
<feature type="compositionally biased region" description="Basic residues" evidence="6">
    <location>
        <begin position="1011"/>
        <end position="1023"/>
    </location>
</feature>
<feature type="compositionally biased region" description="Acidic residues" evidence="6">
    <location>
        <begin position="78"/>
        <end position="91"/>
    </location>
</feature>
<dbReference type="PROSITE" id="PS51805">
    <property type="entry name" value="EPHD"/>
    <property type="match status" value="1"/>
</dbReference>
<accession>A0A226EHZ6</accession>
<keyword evidence="2 4" id="KW-0863">Zinc-finger</keyword>
<dbReference type="Pfam" id="PF13832">
    <property type="entry name" value="zf-HC5HC2H_2"/>
    <property type="match status" value="1"/>
</dbReference>
<organism evidence="9 10">
    <name type="scientific">Folsomia candida</name>
    <name type="common">Springtail</name>
    <dbReference type="NCBI Taxonomy" id="158441"/>
    <lineage>
        <taxon>Eukaryota</taxon>
        <taxon>Metazoa</taxon>
        <taxon>Ecdysozoa</taxon>
        <taxon>Arthropoda</taxon>
        <taxon>Hexapoda</taxon>
        <taxon>Collembola</taxon>
        <taxon>Entomobryomorpha</taxon>
        <taxon>Isotomoidea</taxon>
        <taxon>Isotomidae</taxon>
        <taxon>Proisotominae</taxon>
        <taxon>Folsomia</taxon>
    </lineage>
</organism>
<dbReference type="InterPro" id="IPR011011">
    <property type="entry name" value="Znf_FYVE_PHD"/>
</dbReference>
<feature type="compositionally biased region" description="Basic and acidic residues" evidence="6">
    <location>
        <begin position="200"/>
        <end position="209"/>
    </location>
</feature>
<dbReference type="Gene3D" id="3.30.40.10">
    <property type="entry name" value="Zinc/RING finger domain, C3HC4 (zinc finger)"/>
    <property type="match status" value="3"/>
</dbReference>
<feature type="compositionally biased region" description="Acidic residues" evidence="6">
    <location>
        <begin position="58"/>
        <end position="67"/>
    </location>
</feature>
<feature type="region of interest" description="Disordered" evidence="6">
    <location>
        <begin position="1406"/>
        <end position="1426"/>
    </location>
</feature>
<dbReference type="InterPro" id="IPR001965">
    <property type="entry name" value="Znf_PHD"/>
</dbReference>
<dbReference type="InterPro" id="IPR034732">
    <property type="entry name" value="EPHD"/>
</dbReference>
<feature type="region of interest" description="Disordered" evidence="6">
    <location>
        <begin position="736"/>
        <end position="785"/>
    </location>
</feature>
<dbReference type="SMART" id="SM00249">
    <property type="entry name" value="PHD"/>
    <property type="match status" value="4"/>
</dbReference>
<keyword evidence="5" id="KW-0175">Coiled coil</keyword>
<feature type="compositionally biased region" description="Low complexity" evidence="6">
    <location>
        <begin position="1603"/>
        <end position="1614"/>
    </location>
</feature>
<dbReference type="CDD" id="cd15561">
    <property type="entry name" value="PHD1_PHF14"/>
    <property type="match status" value="1"/>
</dbReference>
<evidence type="ECO:0000259" key="8">
    <source>
        <dbReference type="PROSITE" id="PS51805"/>
    </source>
</evidence>
<dbReference type="PROSITE" id="PS50016">
    <property type="entry name" value="ZF_PHD_2"/>
    <property type="match status" value="3"/>
</dbReference>
<dbReference type="OMA" id="LCGWMCS"/>
<evidence type="ECO:0000256" key="5">
    <source>
        <dbReference type="SAM" id="Coils"/>
    </source>
</evidence>
<feature type="region of interest" description="Disordered" evidence="6">
    <location>
        <begin position="52"/>
        <end position="272"/>
    </location>
</feature>
<name>A0A226EHZ6_FOLCA</name>
<evidence type="ECO:0000256" key="2">
    <source>
        <dbReference type="ARBA" id="ARBA00022771"/>
    </source>
</evidence>
<feature type="region of interest" description="Disordered" evidence="6">
    <location>
        <begin position="1251"/>
        <end position="1287"/>
    </location>
</feature>
<feature type="compositionally biased region" description="Acidic residues" evidence="6">
    <location>
        <begin position="100"/>
        <end position="111"/>
    </location>
</feature>